<organism evidence="2 3">
    <name type="scientific">Symbiodinium pilosum</name>
    <name type="common">Dinoflagellate</name>
    <dbReference type="NCBI Taxonomy" id="2952"/>
    <lineage>
        <taxon>Eukaryota</taxon>
        <taxon>Sar</taxon>
        <taxon>Alveolata</taxon>
        <taxon>Dinophyceae</taxon>
        <taxon>Suessiales</taxon>
        <taxon>Symbiodiniaceae</taxon>
        <taxon>Symbiodinium</taxon>
    </lineage>
</organism>
<sequence length="114" mass="12601">MVVAELLRWRAPMALILIVLLLGFNPLLEQREDNDYVEIFAGAGEISGRLRQDGAGGSAMDLLWNPMVFDLTTDVGFSLALNEVRRLRPGGVCVIALCCSSFSSMWLACHFLRV</sequence>
<keyword evidence="1" id="KW-1133">Transmembrane helix</keyword>
<keyword evidence="1" id="KW-0812">Transmembrane</keyword>
<evidence type="ECO:0000313" key="2">
    <source>
        <dbReference type="EMBL" id="CAE7243888.1"/>
    </source>
</evidence>
<proteinExistence type="predicted"/>
<reference evidence="2" key="1">
    <citation type="submission" date="2021-02" db="EMBL/GenBank/DDBJ databases">
        <authorList>
            <person name="Dougan E. K."/>
            <person name="Rhodes N."/>
            <person name="Thang M."/>
            <person name="Chan C."/>
        </authorList>
    </citation>
    <scope>NUCLEOTIDE SEQUENCE</scope>
</reference>
<feature type="transmembrane region" description="Helical" evidence="1">
    <location>
        <begin position="92"/>
        <end position="113"/>
    </location>
</feature>
<name>A0A812LN17_SYMPI</name>
<keyword evidence="3" id="KW-1185">Reference proteome</keyword>
<gene>
    <name evidence="2" type="ORF">SPIL2461_LOCUS4372</name>
</gene>
<keyword evidence="1" id="KW-0472">Membrane</keyword>
<dbReference type="EMBL" id="CAJNIZ010005705">
    <property type="protein sequence ID" value="CAE7243888.1"/>
    <property type="molecule type" value="Genomic_DNA"/>
</dbReference>
<protein>
    <submittedName>
        <fullName evidence="2">Uncharacterized protein</fullName>
    </submittedName>
</protein>
<dbReference type="Proteomes" id="UP000649617">
    <property type="component" value="Unassembled WGS sequence"/>
</dbReference>
<evidence type="ECO:0000313" key="3">
    <source>
        <dbReference type="Proteomes" id="UP000649617"/>
    </source>
</evidence>
<accession>A0A812LN17</accession>
<evidence type="ECO:0000256" key="1">
    <source>
        <dbReference type="SAM" id="Phobius"/>
    </source>
</evidence>
<feature type="transmembrane region" description="Helical" evidence="1">
    <location>
        <begin position="6"/>
        <end position="24"/>
    </location>
</feature>
<comment type="caution">
    <text evidence="2">The sequence shown here is derived from an EMBL/GenBank/DDBJ whole genome shotgun (WGS) entry which is preliminary data.</text>
</comment>
<dbReference type="OrthoDB" id="409896at2759"/>
<dbReference type="AlphaFoldDB" id="A0A812LN17"/>